<proteinExistence type="inferred from homology"/>
<protein>
    <submittedName>
        <fullName evidence="4">NAD(P)-dependent oxidoreductase</fullName>
    </submittedName>
</protein>
<evidence type="ECO:0000259" key="3">
    <source>
        <dbReference type="Pfam" id="PF01370"/>
    </source>
</evidence>
<dbReference type="PANTHER" id="PTHR43000">
    <property type="entry name" value="DTDP-D-GLUCOSE 4,6-DEHYDRATASE-RELATED"/>
    <property type="match status" value="1"/>
</dbReference>
<dbReference type="KEGG" id="gyu:FE374_03570"/>
<evidence type="ECO:0000256" key="2">
    <source>
        <dbReference type="SAM" id="MobiDB-lite"/>
    </source>
</evidence>
<evidence type="ECO:0000256" key="1">
    <source>
        <dbReference type="ARBA" id="ARBA00007637"/>
    </source>
</evidence>
<dbReference type="Gene3D" id="3.40.50.720">
    <property type="entry name" value="NAD(P)-binding Rossmann-like Domain"/>
    <property type="match status" value="1"/>
</dbReference>
<evidence type="ECO:0000313" key="4">
    <source>
        <dbReference type="EMBL" id="QDC23832.1"/>
    </source>
</evidence>
<dbReference type="Proteomes" id="UP000314616">
    <property type="component" value="Chromosome"/>
</dbReference>
<dbReference type="InterPro" id="IPR001509">
    <property type="entry name" value="Epimerase_deHydtase"/>
</dbReference>
<dbReference type="SUPFAM" id="SSF51735">
    <property type="entry name" value="NAD(P)-binding Rossmann-fold domains"/>
    <property type="match status" value="1"/>
</dbReference>
<dbReference type="Pfam" id="PF01370">
    <property type="entry name" value="Epimerase"/>
    <property type="match status" value="1"/>
</dbReference>
<accession>A0A5B8C3Z8</accession>
<comment type="similarity">
    <text evidence="1">Belongs to the NAD(P)-dependent epimerase/dehydratase family.</text>
</comment>
<dbReference type="InterPro" id="IPR020904">
    <property type="entry name" value="Sc_DH/Rdtase_CS"/>
</dbReference>
<feature type="domain" description="NAD-dependent epimerase/dehydratase" evidence="3">
    <location>
        <begin position="71"/>
        <end position="299"/>
    </location>
</feature>
<dbReference type="PROSITE" id="PS00061">
    <property type="entry name" value="ADH_SHORT"/>
    <property type="match status" value="1"/>
</dbReference>
<dbReference type="CDD" id="cd08946">
    <property type="entry name" value="SDR_e"/>
    <property type="match status" value="1"/>
</dbReference>
<dbReference type="EMBL" id="CP040915">
    <property type="protein sequence ID" value="QDC23832.1"/>
    <property type="molecule type" value="Genomic_DNA"/>
</dbReference>
<feature type="region of interest" description="Disordered" evidence="2">
    <location>
        <begin position="1"/>
        <end position="42"/>
    </location>
</feature>
<organism evidence="4 5">
    <name type="scientific">Georgenia yuyongxinii</name>
    <dbReference type="NCBI Taxonomy" id="2589797"/>
    <lineage>
        <taxon>Bacteria</taxon>
        <taxon>Bacillati</taxon>
        <taxon>Actinomycetota</taxon>
        <taxon>Actinomycetes</taxon>
        <taxon>Micrococcales</taxon>
        <taxon>Bogoriellaceae</taxon>
        <taxon>Georgenia</taxon>
    </lineage>
</organism>
<dbReference type="AlphaFoldDB" id="A0A5B8C3Z8"/>
<name>A0A5B8C3Z8_9MICO</name>
<sequence>MPLSVGSTWTSTPAPTPSWRRHSPRSGTGMNFPDGKDAPAVLLGHPATSTEAIPSPCTGGLSMPSTHEKRVLVTGASGFIASWTQRLLVEQGHDVIGTSRYEHRPESRFVLGQFDPPLIQADSHHATVLRKVVRTHKPDVVIHLDAYVNPVALRQDPRRAIRQNFLQTVDVLDACRDYGVARVVFASSVAVLPAIRYQPIDAAHPLVTHTEGPSGGFYGAAKAASEVFGLTYADSFGLDFRVVRASAVFGFGMQWPIGIKPLVEGVVRGEEVTVAVHAPPRDYTPVQDAAAIFAAVAVEDDVADRVFYAATGRPLTDGHTLLDAMWAAFPQARLRVSDEPLDPTGIESRYRGVIDIEPVREQLRVRPTFSSLEDALVAYADHYRSFTSARSGPAERKLTEGARFGNSRSFSHLLNEPQM</sequence>
<evidence type="ECO:0000313" key="5">
    <source>
        <dbReference type="Proteomes" id="UP000314616"/>
    </source>
</evidence>
<reference evidence="4 5" key="1">
    <citation type="submission" date="2019-05" db="EMBL/GenBank/DDBJ databases">
        <title>Georgenia *** sp. nov., and Georgenia *** sp. nov., isolated from the intestinal contents of plateau pika (Ochotona curzoniae) in the Qinghai-Tibet plateau of China.</title>
        <authorList>
            <person name="Tian Z."/>
        </authorList>
    </citation>
    <scope>NUCLEOTIDE SEQUENCE [LARGE SCALE GENOMIC DNA]</scope>
    <source>
        <strain evidence="4 5">Z443</strain>
    </source>
</reference>
<dbReference type="InterPro" id="IPR036291">
    <property type="entry name" value="NAD(P)-bd_dom_sf"/>
</dbReference>
<dbReference type="OrthoDB" id="9803111at2"/>
<gene>
    <name evidence="4" type="ORF">FE374_03570</name>
</gene>